<proteinExistence type="predicted"/>
<organism evidence="3 4">
    <name type="scientific">Algoriphagus jejuensis</name>
    <dbReference type="NCBI Taxonomy" id="419934"/>
    <lineage>
        <taxon>Bacteria</taxon>
        <taxon>Pseudomonadati</taxon>
        <taxon>Bacteroidota</taxon>
        <taxon>Cytophagia</taxon>
        <taxon>Cytophagales</taxon>
        <taxon>Cyclobacteriaceae</taxon>
        <taxon>Algoriphagus</taxon>
    </lineage>
</organism>
<protein>
    <recommendedName>
        <fullName evidence="5">tRNA (Guanine-N1)-methyltransferase</fullName>
    </recommendedName>
</protein>
<dbReference type="EMBL" id="BAAAFI010000010">
    <property type="protein sequence ID" value="GAA0879222.1"/>
    <property type="molecule type" value="Genomic_DNA"/>
</dbReference>
<evidence type="ECO:0008006" key="5">
    <source>
        <dbReference type="Google" id="ProtNLM"/>
    </source>
</evidence>
<keyword evidence="1" id="KW-0472">Membrane</keyword>
<gene>
    <name evidence="3" type="ORF">GCM10009119_21900</name>
</gene>
<feature type="chain" id="PRO_5046026482" description="tRNA (Guanine-N1)-methyltransferase" evidence="2">
    <location>
        <begin position="23"/>
        <end position="199"/>
    </location>
</feature>
<name>A0ABN1N0V1_9BACT</name>
<evidence type="ECO:0000256" key="1">
    <source>
        <dbReference type="SAM" id="Phobius"/>
    </source>
</evidence>
<feature type="signal peptide" evidence="2">
    <location>
        <begin position="1"/>
        <end position="22"/>
    </location>
</feature>
<evidence type="ECO:0000313" key="3">
    <source>
        <dbReference type="EMBL" id="GAA0879222.1"/>
    </source>
</evidence>
<keyword evidence="2" id="KW-0732">Signal</keyword>
<keyword evidence="4" id="KW-1185">Reference proteome</keyword>
<comment type="caution">
    <text evidence="3">The sequence shown here is derived from an EMBL/GenBank/DDBJ whole genome shotgun (WGS) entry which is preliminary data.</text>
</comment>
<accession>A0ABN1N0V1</accession>
<evidence type="ECO:0000313" key="4">
    <source>
        <dbReference type="Proteomes" id="UP001500469"/>
    </source>
</evidence>
<keyword evidence="1" id="KW-1133">Transmembrane helix</keyword>
<dbReference type="Proteomes" id="UP001500469">
    <property type="component" value="Unassembled WGS sequence"/>
</dbReference>
<dbReference type="RefSeq" id="WP_343851410.1">
    <property type="nucleotide sequence ID" value="NZ_BAAAFI010000010.1"/>
</dbReference>
<evidence type="ECO:0000256" key="2">
    <source>
        <dbReference type="SAM" id="SignalP"/>
    </source>
</evidence>
<keyword evidence="1" id="KW-0812">Transmembrane</keyword>
<sequence length="199" mass="22521">MPIKEYALFAFFLFFGISASFAQDSTATENSLSSGTITSQFDYIYRVSNGFQDYEVVKKAYLEQLKSNVLDSVGTLSKKVSDLNIQMASLDDSVVTIKARLSAEMEQKNQAIADRDNFSLLGLGIQKTLYSTIMWTLVAILSGAVAFFAVQYFKSSGRIRKAEKDFLDVQEEFDQHRKNTLDRERKLKRELIDAQMGKN</sequence>
<feature type="transmembrane region" description="Helical" evidence="1">
    <location>
        <begin position="133"/>
        <end position="153"/>
    </location>
</feature>
<reference evidence="3 4" key="1">
    <citation type="journal article" date="2019" name="Int. J. Syst. Evol. Microbiol.">
        <title>The Global Catalogue of Microorganisms (GCM) 10K type strain sequencing project: providing services to taxonomists for standard genome sequencing and annotation.</title>
        <authorList>
            <consortium name="The Broad Institute Genomics Platform"/>
            <consortium name="The Broad Institute Genome Sequencing Center for Infectious Disease"/>
            <person name="Wu L."/>
            <person name="Ma J."/>
        </authorList>
    </citation>
    <scope>NUCLEOTIDE SEQUENCE [LARGE SCALE GENOMIC DNA]</scope>
    <source>
        <strain evidence="3 4">JCM 16112</strain>
    </source>
</reference>